<evidence type="ECO:0008006" key="7">
    <source>
        <dbReference type="Google" id="ProtNLM"/>
    </source>
</evidence>
<evidence type="ECO:0000259" key="2">
    <source>
        <dbReference type="Pfam" id="PF18198"/>
    </source>
</evidence>
<gene>
    <name evidence="4" type="ORF">PF001_g11545</name>
    <name evidence="3" type="ORF">PF002_g22997</name>
</gene>
<dbReference type="InterPro" id="IPR026983">
    <property type="entry name" value="DHC"/>
</dbReference>
<comment type="caution">
    <text evidence="3">The sequence shown here is derived from an EMBL/GenBank/DDBJ whole genome shotgun (WGS) entry which is preliminary data.</text>
</comment>
<dbReference type="GO" id="GO:0045505">
    <property type="term" value="F:dynein intermediate chain binding"/>
    <property type="evidence" value="ECO:0007669"/>
    <property type="project" value="InterPro"/>
</dbReference>
<dbReference type="GO" id="GO:0030286">
    <property type="term" value="C:dynein complex"/>
    <property type="evidence" value="ECO:0007669"/>
    <property type="project" value="InterPro"/>
</dbReference>
<dbReference type="Proteomes" id="UP000440367">
    <property type="component" value="Unassembled WGS sequence"/>
</dbReference>
<dbReference type="Pfam" id="PF18198">
    <property type="entry name" value="AAA_lid_11"/>
    <property type="match status" value="1"/>
</dbReference>
<dbReference type="Gene3D" id="3.40.50.300">
    <property type="entry name" value="P-loop containing nucleotide triphosphate hydrolases"/>
    <property type="match status" value="1"/>
</dbReference>
<dbReference type="AlphaFoldDB" id="A0A6A3X5H5"/>
<dbReference type="GO" id="GO:0008569">
    <property type="term" value="F:minus-end-directed microtubule motor activity"/>
    <property type="evidence" value="ECO:0007669"/>
    <property type="project" value="InterPro"/>
</dbReference>
<proteinExistence type="predicted"/>
<dbReference type="PANTHER" id="PTHR22878:SF69">
    <property type="entry name" value="DYNEIN HEAVY CHAIN"/>
    <property type="match status" value="1"/>
</dbReference>
<feature type="domain" description="Dynein heavy chain region D6 P-loop" evidence="1">
    <location>
        <begin position="103"/>
        <end position="161"/>
    </location>
</feature>
<dbReference type="GO" id="GO:0007018">
    <property type="term" value="P:microtubule-based movement"/>
    <property type="evidence" value="ECO:0007669"/>
    <property type="project" value="InterPro"/>
</dbReference>
<sequence>MVAEVDLLLFSNAANQEGWSKVRPRSKFHSYMASMSIISGATKGETCPPLSPIDGNATNLSNKVSLLEGSIVIWTKQGRGSAVVKKEQPELEARKQELVPFVMDRLEVAHRNGHWVILNNIHLMPRWLLALEKKLDKFALEGSHKNFRLFLTSDPSYSIPIGPPSGLKANLKRVFVSFPKKYIEEAEDKVKSNLFGLCHFHAVLMEGKMYGPMGINTTYPFSLGDLRDSALSVCRTTSRARQAARSPGPGPWADLR</sequence>
<evidence type="ECO:0000313" key="5">
    <source>
        <dbReference type="Proteomes" id="UP000437068"/>
    </source>
</evidence>
<dbReference type="InterPro" id="IPR041658">
    <property type="entry name" value="AAA_lid_11"/>
</dbReference>
<dbReference type="InterPro" id="IPR042219">
    <property type="entry name" value="AAA_lid_11_sf"/>
</dbReference>
<accession>A0A6A3X5H5</accession>
<dbReference type="Gene3D" id="1.10.8.720">
    <property type="entry name" value="Region D6 of dynein motor"/>
    <property type="match status" value="1"/>
</dbReference>
<evidence type="ECO:0000313" key="3">
    <source>
        <dbReference type="EMBL" id="KAE9196640.1"/>
    </source>
</evidence>
<dbReference type="InterPro" id="IPR027417">
    <property type="entry name" value="P-loop_NTPase"/>
</dbReference>
<dbReference type="InterPro" id="IPR004273">
    <property type="entry name" value="Dynein_heavy_D6_P-loop"/>
</dbReference>
<dbReference type="Pfam" id="PF03028">
    <property type="entry name" value="Dynein_heavy"/>
    <property type="match status" value="1"/>
</dbReference>
<dbReference type="EMBL" id="QXGD01001921">
    <property type="protein sequence ID" value="KAE9196640.1"/>
    <property type="molecule type" value="Genomic_DNA"/>
</dbReference>
<dbReference type="EMBL" id="QXGE01000616">
    <property type="protein sequence ID" value="KAE9307601.1"/>
    <property type="molecule type" value="Genomic_DNA"/>
</dbReference>
<evidence type="ECO:0000259" key="1">
    <source>
        <dbReference type="Pfam" id="PF03028"/>
    </source>
</evidence>
<dbReference type="PANTHER" id="PTHR22878">
    <property type="entry name" value="DYNEIN HEAVY CHAIN 6, AXONEMAL-LIKE-RELATED"/>
    <property type="match status" value="1"/>
</dbReference>
<name>A0A6A3X5H5_9STRA</name>
<reference evidence="5 6" key="1">
    <citation type="submission" date="2018-08" db="EMBL/GenBank/DDBJ databases">
        <title>Genomic investigation of the strawberry pathogen Phytophthora fragariae indicates pathogenicity is determined by transcriptional variation in three key races.</title>
        <authorList>
            <person name="Adams T.M."/>
            <person name="Armitage A.D."/>
            <person name="Sobczyk M.K."/>
            <person name="Bates H.J."/>
            <person name="Dunwell J.M."/>
            <person name="Nellist C.F."/>
            <person name="Harrison R.J."/>
        </authorList>
    </citation>
    <scope>NUCLEOTIDE SEQUENCE [LARGE SCALE GENOMIC DNA]</scope>
    <source>
        <strain evidence="4 5">A4</strain>
        <strain evidence="3 6">BC-1</strain>
    </source>
</reference>
<feature type="domain" description="Dynein heavy chain AAA lid" evidence="2">
    <location>
        <begin position="191"/>
        <end position="238"/>
    </location>
</feature>
<dbReference type="GO" id="GO:0051959">
    <property type="term" value="F:dynein light intermediate chain binding"/>
    <property type="evidence" value="ECO:0007669"/>
    <property type="project" value="InterPro"/>
</dbReference>
<evidence type="ECO:0000313" key="4">
    <source>
        <dbReference type="EMBL" id="KAE9307601.1"/>
    </source>
</evidence>
<dbReference type="Proteomes" id="UP000437068">
    <property type="component" value="Unassembled WGS sequence"/>
</dbReference>
<organism evidence="3 6">
    <name type="scientific">Phytophthora fragariae</name>
    <dbReference type="NCBI Taxonomy" id="53985"/>
    <lineage>
        <taxon>Eukaryota</taxon>
        <taxon>Sar</taxon>
        <taxon>Stramenopiles</taxon>
        <taxon>Oomycota</taxon>
        <taxon>Peronosporomycetes</taxon>
        <taxon>Peronosporales</taxon>
        <taxon>Peronosporaceae</taxon>
        <taxon>Phytophthora</taxon>
    </lineage>
</organism>
<protein>
    <recommendedName>
        <fullName evidence="7">Dynein heavy chain region D6 P-loop domain-containing protein</fullName>
    </recommendedName>
</protein>
<evidence type="ECO:0000313" key="6">
    <source>
        <dbReference type="Proteomes" id="UP000440367"/>
    </source>
</evidence>